<reference evidence="5" key="1">
    <citation type="submission" date="2024-05" db="EMBL/GenBank/DDBJ databases">
        <title>30 novel species of actinomycetes from the DSMZ collection.</title>
        <authorList>
            <person name="Nouioui I."/>
        </authorList>
    </citation>
    <scope>NUCLEOTIDE SEQUENCE</scope>
    <source>
        <strain evidence="5">DSM 41529</strain>
    </source>
</reference>
<dbReference type="Pfam" id="PF13377">
    <property type="entry name" value="Peripla_BP_3"/>
    <property type="match status" value="1"/>
</dbReference>
<keyword evidence="6" id="KW-1185">Reference proteome</keyword>
<dbReference type="PROSITE" id="PS50932">
    <property type="entry name" value="HTH_LACI_2"/>
    <property type="match status" value="1"/>
</dbReference>
<protein>
    <submittedName>
        <fullName evidence="5">LacI family DNA-binding transcriptional regulator</fullName>
    </submittedName>
</protein>
<comment type="caution">
    <text evidence="5">The sequence shown here is derived from an EMBL/GenBank/DDBJ whole genome shotgun (WGS) entry which is preliminary data.</text>
</comment>
<name>A0ABU2XJ26_9ACTN</name>
<dbReference type="Proteomes" id="UP001180754">
    <property type="component" value="Unassembled WGS sequence"/>
</dbReference>
<feature type="domain" description="HTH lacI-type" evidence="4">
    <location>
        <begin position="5"/>
        <end position="48"/>
    </location>
</feature>
<keyword evidence="3" id="KW-0804">Transcription</keyword>
<dbReference type="SUPFAM" id="SSF47413">
    <property type="entry name" value="lambda repressor-like DNA-binding domains"/>
    <property type="match status" value="1"/>
</dbReference>
<dbReference type="Pfam" id="PF00356">
    <property type="entry name" value="LacI"/>
    <property type="match status" value="1"/>
</dbReference>
<dbReference type="InterPro" id="IPR046335">
    <property type="entry name" value="LacI/GalR-like_sensor"/>
</dbReference>
<keyword evidence="1" id="KW-0805">Transcription regulation</keyword>
<evidence type="ECO:0000256" key="3">
    <source>
        <dbReference type="ARBA" id="ARBA00023163"/>
    </source>
</evidence>
<evidence type="ECO:0000313" key="6">
    <source>
        <dbReference type="Proteomes" id="UP001180754"/>
    </source>
</evidence>
<dbReference type="SUPFAM" id="SSF53822">
    <property type="entry name" value="Periplasmic binding protein-like I"/>
    <property type="match status" value="1"/>
</dbReference>
<dbReference type="EMBL" id="JAVRFD010000009">
    <property type="protein sequence ID" value="MDT0545095.1"/>
    <property type="molecule type" value="Genomic_DNA"/>
</dbReference>
<dbReference type="CDD" id="cd01392">
    <property type="entry name" value="HTH_LacI"/>
    <property type="match status" value="1"/>
</dbReference>
<proteinExistence type="predicted"/>
<dbReference type="PANTHER" id="PTHR30146:SF153">
    <property type="entry name" value="LACTOSE OPERON REPRESSOR"/>
    <property type="match status" value="1"/>
</dbReference>
<keyword evidence="2 5" id="KW-0238">DNA-binding</keyword>
<evidence type="ECO:0000256" key="1">
    <source>
        <dbReference type="ARBA" id="ARBA00023015"/>
    </source>
</evidence>
<dbReference type="Gene3D" id="3.40.50.2300">
    <property type="match status" value="2"/>
</dbReference>
<gene>
    <name evidence="5" type="ORF">RND15_20625</name>
</gene>
<dbReference type="InterPro" id="IPR010982">
    <property type="entry name" value="Lambda_DNA-bd_dom_sf"/>
</dbReference>
<dbReference type="InterPro" id="IPR028082">
    <property type="entry name" value="Peripla_BP_I"/>
</dbReference>
<evidence type="ECO:0000259" key="4">
    <source>
        <dbReference type="PROSITE" id="PS50932"/>
    </source>
</evidence>
<evidence type="ECO:0000256" key="2">
    <source>
        <dbReference type="ARBA" id="ARBA00023125"/>
    </source>
</evidence>
<dbReference type="GO" id="GO:0003677">
    <property type="term" value="F:DNA binding"/>
    <property type="evidence" value="ECO:0007669"/>
    <property type="project" value="UniProtKB-KW"/>
</dbReference>
<dbReference type="PANTHER" id="PTHR30146">
    <property type="entry name" value="LACI-RELATED TRANSCRIPTIONAL REPRESSOR"/>
    <property type="match status" value="1"/>
</dbReference>
<dbReference type="RefSeq" id="WP_311725563.1">
    <property type="nucleotide sequence ID" value="NZ_JAVRFD010000009.1"/>
</dbReference>
<sequence length="340" mass="36017">MTTRPTMAAVAEAAGVSVSTVSRVLADKPDISEETRARVTRAAHDTGYLHRKGRRKQLGGILDVLIEGTTSPWAGELIAGAQHAAFSLGYTLALTATGHPRFRISDWLEARRSRPSDGIVLVLSRARHDEIAALAGLPAPLVLLDPVGTSEPTIPTVGATNWSGGAAATRHLLELGHRRIGFIGGPAEIQCTRERHEGYLAAHREFSLAPDPALTRYGDFLLTGGTGHGAALLDLPQPPTAIFAGSDTQAAGVYQVARARGLRVPEDLSVVGFDDTMICTMLAPPLTTVRQPLAEMGGEGVRLIAQEQSRQGSSAGRRVELATTLVVRESTAPRTIRDGV</sequence>
<dbReference type="Gene3D" id="1.10.260.40">
    <property type="entry name" value="lambda repressor-like DNA-binding domains"/>
    <property type="match status" value="1"/>
</dbReference>
<organism evidence="5 6">
    <name type="scientific">Streptomyces lonegramiae</name>
    <dbReference type="NCBI Taxonomy" id="3075524"/>
    <lineage>
        <taxon>Bacteria</taxon>
        <taxon>Bacillati</taxon>
        <taxon>Actinomycetota</taxon>
        <taxon>Actinomycetes</taxon>
        <taxon>Kitasatosporales</taxon>
        <taxon>Streptomycetaceae</taxon>
        <taxon>Streptomyces</taxon>
    </lineage>
</organism>
<accession>A0ABU2XJ26</accession>
<evidence type="ECO:0000313" key="5">
    <source>
        <dbReference type="EMBL" id="MDT0545095.1"/>
    </source>
</evidence>
<dbReference type="InterPro" id="IPR000843">
    <property type="entry name" value="HTH_LacI"/>
</dbReference>
<dbReference type="SMART" id="SM00354">
    <property type="entry name" value="HTH_LACI"/>
    <property type="match status" value="1"/>
</dbReference>